<evidence type="ECO:0000256" key="2">
    <source>
        <dbReference type="SAM" id="SignalP"/>
    </source>
</evidence>
<keyword evidence="1" id="KW-0472">Membrane</keyword>
<keyword evidence="2" id="KW-0732">Signal</keyword>
<feature type="signal peptide" evidence="2">
    <location>
        <begin position="1"/>
        <end position="30"/>
    </location>
</feature>
<dbReference type="SMART" id="SM00257">
    <property type="entry name" value="LysM"/>
    <property type="match status" value="2"/>
</dbReference>
<dbReference type="AlphaFoldDB" id="A0A371FRW6"/>
<evidence type="ECO:0000256" key="1">
    <source>
        <dbReference type="SAM" id="Phobius"/>
    </source>
</evidence>
<dbReference type="Pfam" id="PF01476">
    <property type="entry name" value="LysM"/>
    <property type="match status" value="2"/>
</dbReference>
<dbReference type="STRING" id="157652.A0A371FRW6"/>
<comment type="caution">
    <text evidence="4">The sequence shown here is derived from an EMBL/GenBank/DDBJ whole genome shotgun (WGS) entry which is preliminary data.</text>
</comment>
<dbReference type="CDD" id="cd00118">
    <property type="entry name" value="LysM"/>
    <property type="match status" value="2"/>
</dbReference>
<organism evidence="4 5">
    <name type="scientific">Mucuna pruriens</name>
    <name type="common">Velvet bean</name>
    <name type="synonym">Dolichos pruriens</name>
    <dbReference type="NCBI Taxonomy" id="157652"/>
    <lineage>
        <taxon>Eukaryota</taxon>
        <taxon>Viridiplantae</taxon>
        <taxon>Streptophyta</taxon>
        <taxon>Embryophyta</taxon>
        <taxon>Tracheophyta</taxon>
        <taxon>Spermatophyta</taxon>
        <taxon>Magnoliopsida</taxon>
        <taxon>eudicotyledons</taxon>
        <taxon>Gunneridae</taxon>
        <taxon>Pentapetalae</taxon>
        <taxon>rosids</taxon>
        <taxon>fabids</taxon>
        <taxon>Fabales</taxon>
        <taxon>Fabaceae</taxon>
        <taxon>Papilionoideae</taxon>
        <taxon>50 kb inversion clade</taxon>
        <taxon>NPAAA clade</taxon>
        <taxon>indigoferoid/millettioid clade</taxon>
        <taxon>Phaseoleae</taxon>
        <taxon>Mucuna</taxon>
    </lineage>
</organism>
<keyword evidence="1" id="KW-0812">Transmembrane</keyword>
<accession>A0A371FRW6</accession>
<proteinExistence type="predicted"/>
<dbReference type="Gene3D" id="3.10.350.10">
    <property type="entry name" value="LysM domain"/>
    <property type="match status" value="2"/>
</dbReference>
<evidence type="ECO:0000259" key="3">
    <source>
        <dbReference type="PROSITE" id="PS51782"/>
    </source>
</evidence>
<gene>
    <name evidence="4" type="primary">LYM2</name>
    <name evidence="4" type="ORF">CR513_38294</name>
</gene>
<reference evidence="4" key="1">
    <citation type="submission" date="2018-05" db="EMBL/GenBank/DDBJ databases">
        <title>Draft genome of Mucuna pruriens seed.</title>
        <authorList>
            <person name="Nnadi N.E."/>
            <person name="Vos R."/>
            <person name="Hasami M.H."/>
            <person name="Devisetty U.K."/>
            <person name="Aguiy J.C."/>
        </authorList>
    </citation>
    <scope>NUCLEOTIDE SEQUENCE [LARGE SCALE GENOMIC DNA]</scope>
    <source>
        <strain evidence="4">JCA_2017</strain>
    </source>
</reference>
<feature type="non-terminal residue" evidence="4">
    <location>
        <position position="1"/>
    </location>
</feature>
<evidence type="ECO:0000313" key="4">
    <source>
        <dbReference type="EMBL" id="RDX81079.1"/>
    </source>
</evidence>
<dbReference type="OrthoDB" id="2107166at2759"/>
<dbReference type="PROSITE" id="PS51782">
    <property type="entry name" value="LYSM"/>
    <property type="match status" value="2"/>
</dbReference>
<dbReference type="EMBL" id="QJKJ01008021">
    <property type="protein sequence ID" value="RDX81079.1"/>
    <property type="molecule type" value="Genomic_DNA"/>
</dbReference>
<dbReference type="PANTHER" id="PTHR33734">
    <property type="entry name" value="LYSM DOMAIN-CONTAINING GPI-ANCHORED PROTEIN 2"/>
    <property type="match status" value="1"/>
</dbReference>
<dbReference type="InterPro" id="IPR036779">
    <property type="entry name" value="LysM_dom_sf"/>
</dbReference>
<protein>
    <submittedName>
        <fullName evidence="4">LysM domain-containing GPI-anchored protein 2</fullName>
    </submittedName>
</protein>
<dbReference type="SUPFAM" id="SSF54106">
    <property type="entry name" value="LysM domain"/>
    <property type="match status" value="2"/>
</dbReference>
<feature type="domain" description="LysM" evidence="3">
    <location>
        <begin position="179"/>
        <end position="223"/>
    </location>
</feature>
<feature type="domain" description="LysM" evidence="3">
    <location>
        <begin position="115"/>
        <end position="162"/>
    </location>
</feature>
<keyword evidence="5" id="KW-1185">Reference proteome</keyword>
<evidence type="ECO:0000313" key="5">
    <source>
        <dbReference type="Proteomes" id="UP000257109"/>
    </source>
</evidence>
<name>A0A371FRW6_MUCPR</name>
<dbReference type="PANTHER" id="PTHR33734:SF11">
    <property type="entry name" value="LYSM DOMAIN-CONTAINING GPI-ANCHORED PROTEIN 2"/>
    <property type="match status" value="1"/>
</dbReference>
<dbReference type="InterPro" id="IPR018392">
    <property type="entry name" value="LysM"/>
</dbReference>
<feature type="chain" id="PRO_5016893386" evidence="2">
    <location>
        <begin position="31"/>
        <end position="370"/>
    </location>
</feature>
<feature type="transmembrane region" description="Helical" evidence="1">
    <location>
        <begin position="351"/>
        <end position="369"/>
    </location>
</feature>
<keyword evidence="1" id="KW-1133">Transmembrane helix</keyword>
<sequence>MGTGKGVVWLTKVVALVAIAAVASVGLSEAQPEAKFKCGTENATCSSLISYSNPNGTTLGDIQSLFNVKRVIDIVGANKFPSNATKSYKVVPNQVVKVPFPCRCRNNTGLSNGVPLYKVKKGDTLYDIATTTFAGLVKWPQIQVANNIPDVTKINVGVKLYIPLPCSCDQVDGRSVVHYADLVAPNTTVEGIAEQYGTTQQILLDLNGITDPKSLQAGQILDVPLQACSSSVRNDSLDYPLLVASGTEAYTANDCVKCKCESSNNLTLQCEASQVKPSGWSICPSMECSSNIFIGNITSPTGSCNLTTCAYTGYTSHNISAQLVTQDICAVPPSASGGSGSGASTTTLPGLLWSNLFILIHFLLFLLYVL</sequence>
<dbReference type="Proteomes" id="UP000257109">
    <property type="component" value="Unassembled WGS sequence"/>
</dbReference>